<gene>
    <name evidence="2" type="ORF">O6P43_032059</name>
</gene>
<name>A0AAD7KWR6_QUISA</name>
<evidence type="ECO:0000313" key="2">
    <source>
        <dbReference type="EMBL" id="KAJ7947223.1"/>
    </source>
</evidence>
<keyword evidence="3" id="KW-1185">Reference proteome</keyword>
<protein>
    <submittedName>
        <fullName evidence="2">Alpha-1,3-glucosyltransferase</fullName>
    </submittedName>
</protein>
<keyword evidence="1" id="KW-0472">Membrane</keyword>
<comment type="caution">
    <text evidence="2">The sequence shown here is derived from an EMBL/GenBank/DDBJ whole genome shotgun (WGS) entry which is preliminary data.</text>
</comment>
<evidence type="ECO:0000313" key="3">
    <source>
        <dbReference type="Proteomes" id="UP001163823"/>
    </source>
</evidence>
<dbReference type="AlphaFoldDB" id="A0AAD7KWR6"/>
<sequence>MEKKSRWTLERREIAPHNDIKYTMVLLLNCIGLGLTVGVVAAILSEKDLGGCFLFSLALNHKQVLMISMRHDFDQALVHCDVEEKFNMKFKAASMSLLMPI</sequence>
<organism evidence="2 3">
    <name type="scientific">Quillaja saponaria</name>
    <name type="common">Soap bark tree</name>
    <dbReference type="NCBI Taxonomy" id="32244"/>
    <lineage>
        <taxon>Eukaryota</taxon>
        <taxon>Viridiplantae</taxon>
        <taxon>Streptophyta</taxon>
        <taxon>Embryophyta</taxon>
        <taxon>Tracheophyta</taxon>
        <taxon>Spermatophyta</taxon>
        <taxon>Magnoliopsida</taxon>
        <taxon>eudicotyledons</taxon>
        <taxon>Gunneridae</taxon>
        <taxon>Pentapetalae</taxon>
        <taxon>rosids</taxon>
        <taxon>fabids</taxon>
        <taxon>Fabales</taxon>
        <taxon>Quillajaceae</taxon>
        <taxon>Quillaja</taxon>
    </lineage>
</organism>
<dbReference type="EMBL" id="JARAOO010000013">
    <property type="protein sequence ID" value="KAJ7947223.1"/>
    <property type="molecule type" value="Genomic_DNA"/>
</dbReference>
<dbReference type="Proteomes" id="UP001163823">
    <property type="component" value="Chromosome 13"/>
</dbReference>
<feature type="transmembrane region" description="Helical" evidence="1">
    <location>
        <begin position="20"/>
        <end position="44"/>
    </location>
</feature>
<accession>A0AAD7KWR6</accession>
<proteinExistence type="predicted"/>
<evidence type="ECO:0000256" key="1">
    <source>
        <dbReference type="SAM" id="Phobius"/>
    </source>
</evidence>
<keyword evidence="1" id="KW-1133">Transmembrane helix</keyword>
<keyword evidence="1" id="KW-0812">Transmembrane</keyword>
<reference evidence="2" key="1">
    <citation type="journal article" date="2023" name="Science">
        <title>Elucidation of the pathway for biosynthesis of saponin adjuvants from the soapbark tree.</title>
        <authorList>
            <person name="Reed J."/>
            <person name="Orme A."/>
            <person name="El-Demerdash A."/>
            <person name="Owen C."/>
            <person name="Martin L.B.B."/>
            <person name="Misra R.C."/>
            <person name="Kikuchi S."/>
            <person name="Rejzek M."/>
            <person name="Martin A.C."/>
            <person name="Harkess A."/>
            <person name="Leebens-Mack J."/>
            <person name="Louveau T."/>
            <person name="Stephenson M.J."/>
            <person name="Osbourn A."/>
        </authorList>
    </citation>
    <scope>NUCLEOTIDE SEQUENCE</scope>
    <source>
        <strain evidence="2">S10</strain>
    </source>
</reference>
<dbReference type="KEGG" id="qsa:O6P43_032059"/>